<dbReference type="OrthoDB" id="3048515at2759"/>
<feature type="domain" description="Sortilin N-terminal" evidence="3">
    <location>
        <begin position="3"/>
        <end position="107"/>
    </location>
</feature>
<evidence type="ECO:0000256" key="1">
    <source>
        <dbReference type="ARBA" id="ARBA00022737"/>
    </source>
</evidence>
<gene>
    <name evidence="4" type="ORF">K443DRAFT_135701</name>
</gene>
<reference evidence="5" key="2">
    <citation type="submission" date="2015-01" db="EMBL/GenBank/DDBJ databases">
        <title>Evolutionary Origins and Diversification of the Mycorrhizal Mutualists.</title>
        <authorList>
            <consortium name="DOE Joint Genome Institute"/>
            <consortium name="Mycorrhizal Genomics Consortium"/>
            <person name="Kohler A."/>
            <person name="Kuo A."/>
            <person name="Nagy L.G."/>
            <person name="Floudas D."/>
            <person name="Copeland A."/>
            <person name="Barry K.W."/>
            <person name="Cichocki N."/>
            <person name="Veneault-Fourrey C."/>
            <person name="LaButti K."/>
            <person name="Lindquist E.A."/>
            <person name="Lipzen A."/>
            <person name="Lundell T."/>
            <person name="Morin E."/>
            <person name="Murat C."/>
            <person name="Riley R."/>
            <person name="Ohm R."/>
            <person name="Sun H."/>
            <person name="Tunlid A."/>
            <person name="Henrissat B."/>
            <person name="Grigoriev I.V."/>
            <person name="Hibbett D.S."/>
            <person name="Martin F."/>
        </authorList>
    </citation>
    <scope>NUCLEOTIDE SEQUENCE [LARGE SCALE GENOMIC DNA]</scope>
    <source>
        <strain evidence="5">LaAM-08-1</strain>
    </source>
</reference>
<dbReference type="SUPFAM" id="SSF110296">
    <property type="entry name" value="Oligoxyloglucan reducing end-specific cellobiohydrolase"/>
    <property type="match status" value="1"/>
</dbReference>
<keyword evidence="1" id="KW-0677">Repeat</keyword>
<proteinExistence type="predicted"/>
<dbReference type="Proteomes" id="UP000054477">
    <property type="component" value="Unassembled WGS sequence"/>
</dbReference>
<evidence type="ECO:0000313" key="5">
    <source>
        <dbReference type="Proteomes" id="UP000054477"/>
    </source>
</evidence>
<dbReference type="HOGENOM" id="CLU_1461542_0_0_1"/>
<feature type="compositionally biased region" description="Basic and acidic residues" evidence="2">
    <location>
        <begin position="73"/>
        <end position="82"/>
    </location>
</feature>
<dbReference type="STRING" id="1095629.A0A0C9WXM3"/>
<protein>
    <recommendedName>
        <fullName evidence="3">Sortilin N-terminal domain-containing protein</fullName>
    </recommendedName>
</protein>
<organism evidence="4 5">
    <name type="scientific">Laccaria amethystina LaAM-08-1</name>
    <dbReference type="NCBI Taxonomy" id="1095629"/>
    <lineage>
        <taxon>Eukaryota</taxon>
        <taxon>Fungi</taxon>
        <taxon>Dikarya</taxon>
        <taxon>Basidiomycota</taxon>
        <taxon>Agaricomycotina</taxon>
        <taxon>Agaricomycetes</taxon>
        <taxon>Agaricomycetidae</taxon>
        <taxon>Agaricales</taxon>
        <taxon>Agaricineae</taxon>
        <taxon>Hydnangiaceae</taxon>
        <taxon>Laccaria</taxon>
    </lineage>
</organism>
<keyword evidence="5" id="KW-1185">Reference proteome</keyword>
<evidence type="ECO:0000313" key="4">
    <source>
        <dbReference type="EMBL" id="KIJ90151.1"/>
    </source>
</evidence>
<evidence type="ECO:0000259" key="3">
    <source>
        <dbReference type="Pfam" id="PF15902"/>
    </source>
</evidence>
<dbReference type="AlphaFoldDB" id="A0A0C9WXM3"/>
<sequence length="185" mass="20180">MTSLSPPSQDDEGKRITCDPADTDLCSVHLHSVGTTPHSYDRIFSSPAPGSAMDIDDTIISTDPGVTFQTAQRDAHKCEPGDKGSTLVDDEDGKDNVRHPLELGKSWFLLLAQAVQKDQTKGTEPKQYFGNNGTNAENRTWIVMPEELFIVFVHVVSTPTIIPLSPLLTESVHPGDCDNIYSGRS</sequence>
<accession>A0A0C9WXM3</accession>
<reference evidence="4 5" key="1">
    <citation type="submission" date="2014-04" db="EMBL/GenBank/DDBJ databases">
        <authorList>
            <consortium name="DOE Joint Genome Institute"/>
            <person name="Kuo A."/>
            <person name="Kohler A."/>
            <person name="Nagy L.G."/>
            <person name="Floudas D."/>
            <person name="Copeland A."/>
            <person name="Barry K.W."/>
            <person name="Cichocki N."/>
            <person name="Veneault-Fourrey C."/>
            <person name="LaButti K."/>
            <person name="Lindquist E.A."/>
            <person name="Lipzen A."/>
            <person name="Lundell T."/>
            <person name="Morin E."/>
            <person name="Murat C."/>
            <person name="Sun H."/>
            <person name="Tunlid A."/>
            <person name="Henrissat B."/>
            <person name="Grigoriev I.V."/>
            <person name="Hibbett D.S."/>
            <person name="Martin F."/>
            <person name="Nordberg H.P."/>
            <person name="Cantor M.N."/>
            <person name="Hua S.X."/>
        </authorList>
    </citation>
    <scope>NUCLEOTIDE SEQUENCE [LARGE SCALE GENOMIC DNA]</scope>
    <source>
        <strain evidence="4 5">LaAM-08-1</strain>
    </source>
</reference>
<dbReference type="Pfam" id="PF15902">
    <property type="entry name" value="Sortilin-Vps10"/>
    <property type="match status" value="1"/>
</dbReference>
<feature type="region of interest" description="Disordered" evidence="2">
    <location>
        <begin position="73"/>
        <end position="94"/>
    </location>
</feature>
<dbReference type="InterPro" id="IPR031778">
    <property type="entry name" value="Sortilin_N"/>
</dbReference>
<name>A0A0C9WXM3_9AGAR</name>
<evidence type="ECO:0000256" key="2">
    <source>
        <dbReference type="SAM" id="MobiDB-lite"/>
    </source>
</evidence>
<dbReference type="EMBL" id="KN839269">
    <property type="protein sequence ID" value="KIJ90151.1"/>
    <property type="molecule type" value="Genomic_DNA"/>
</dbReference>